<keyword evidence="3" id="KW-1185">Reference proteome</keyword>
<dbReference type="EMBL" id="JAGYPJ010000001">
    <property type="protein sequence ID" value="MBS4198839.1"/>
    <property type="molecule type" value="Genomic_DNA"/>
</dbReference>
<dbReference type="AlphaFoldDB" id="A0A942TMZ8"/>
<evidence type="ECO:0000259" key="1">
    <source>
        <dbReference type="Pfam" id="PF07833"/>
    </source>
</evidence>
<accession>A0A942TMZ8</accession>
<dbReference type="Proteomes" id="UP000682713">
    <property type="component" value="Unassembled WGS sequence"/>
</dbReference>
<dbReference type="SUPFAM" id="SSF55383">
    <property type="entry name" value="Copper amine oxidase, domain N"/>
    <property type="match status" value="1"/>
</dbReference>
<proteinExistence type="predicted"/>
<dbReference type="InterPro" id="IPR036582">
    <property type="entry name" value="Mao_N_sf"/>
</dbReference>
<protein>
    <recommendedName>
        <fullName evidence="1">Copper amine oxidase-like N-terminal domain-containing protein</fullName>
    </recommendedName>
</protein>
<name>A0A942TMZ8_9BACI</name>
<reference evidence="2 3" key="1">
    <citation type="submission" date="2021-05" db="EMBL/GenBank/DDBJ databases">
        <title>Novel Bacillus species.</title>
        <authorList>
            <person name="Liu G."/>
        </authorList>
    </citation>
    <scope>NUCLEOTIDE SEQUENCE [LARGE SCALE GENOMIC DNA]</scope>
    <source>
        <strain evidence="2 3">FJAT-49732</strain>
    </source>
</reference>
<dbReference type="RefSeq" id="WP_213109562.1">
    <property type="nucleotide sequence ID" value="NZ_JAGYPJ010000001.1"/>
</dbReference>
<gene>
    <name evidence="2" type="ORF">KHA93_04125</name>
</gene>
<evidence type="ECO:0000313" key="2">
    <source>
        <dbReference type="EMBL" id="MBS4198839.1"/>
    </source>
</evidence>
<dbReference type="Pfam" id="PF07833">
    <property type="entry name" value="Cu_amine_oxidN1"/>
    <property type="match status" value="1"/>
</dbReference>
<comment type="caution">
    <text evidence="2">The sequence shown here is derived from an EMBL/GenBank/DDBJ whole genome shotgun (WGS) entry which is preliminary data.</text>
</comment>
<sequence>MKRVIFVLIIFISLIGGLLFYQWVGYSSKTVGVNQHIEQTINIKHTDNSFKVEQTITGVKGKQYTIKVPTEANNIRCTNNEVECHIQTSNQVVLQDGHVMFLYDLPSNKDVKSLLLENYSIKLQEIEVGSTKVQLSDSIWRNGNWISTSEIANKRKLDLVDYYVIENEGNEPVLYWQAEPLHRNEVNKNFIVYSNSKIRHDLFETKEKLPNQGKAIHIVLSNLHEEVEKQNFLILSTKRQPQEIKEKITIAFIYSVFNNPTDSIRITDIISSIILNKPIGDSKSIKIYKEMKDKLTSDELNSWKEKVFDLHQRNINLKKLDGLLEEVTGFKSSFFKDNASTKEKLLPMLLLDARELNIKGSKVDDVKIVHEKGIMMIEFVPLLEALQYEVSLADKGVVKAEKGAIKYRFYPNKRIFELNNQKYGMSHAPIVDIDGHAYIQMNIVDTLLNVKITENETKIVLN</sequence>
<organism evidence="2 3">
    <name type="scientific">Lederbergia citrisecunda</name>
    <dbReference type="NCBI Taxonomy" id="2833583"/>
    <lineage>
        <taxon>Bacteria</taxon>
        <taxon>Bacillati</taxon>
        <taxon>Bacillota</taxon>
        <taxon>Bacilli</taxon>
        <taxon>Bacillales</taxon>
        <taxon>Bacillaceae</taxon>
        <taxon>Lederbergia</taxon>
    </lineage>
</organism>
<evidence type="ECO:0000313" key="3">
    <source>
        <dbReference type="Proteomes" id="UP000682713"/>
    </source>
</evidence>
<dbReference type="InterPro" id="IPR012854">
    <property type="entry name" value="Cu_amine_oxidase-like_N"/>
</dbReference>
<feature type="domain" description="Copper amine oxidase-like N-terminal" evidence="1">
    <location>
        <begin position="359"/>
        <end position="457"/>
    </location>
</feature>